<feature type="region of interest" description="Disordered" evidence="1">
    <location>
        <begin position="21"/>
        <end position="67"/>
    </location>
</feature>
<keyword evidence="3" id="KW-1185">Reference proteome</keyword>
<dbReference type="Proteomes" id="UP000198775">
    <property type="component" value="Unassembled WGS sequence"/>
</dbReference>
<dbReference type="AlphaFoldDB" id="A0A1H8RBP1"/>
<protein>
    <submittedName>
        <fullName evidence="2">Uncharacterized protein</fullName>
    </submittedName>
</protein>
<gene>
    <name evidence="2" type="ORF">SAMN05216388_101611</name>
</gene>
<proteinExistence type="predicted"/>
<feature type="compositionally biased region" description="Low complexity" evidence="1">
    <location>
        <begin position="21"/>
        <end position="54"/>
    </location>
</feature>
<dbReference type="EMBL" id="FOCX01000016">
    <property type="protein sequence ID" value="SEO63939.1"/>
    <property type="molecule type" value="Genomic_DNA"/>
</dbReference>
<name>A0A1H8RBP1_9EURY</name>
<dbReference type="PROSITE" id="PS51257">
    <property type="entry name" value="PROKAR_LIPOPROTEIN"/>
    <property type="match status" value="1"/>
</dbReference>
<evidence type="ECO:0000256" key="1">
    <source>
        <dbReference type="SAM" id="MobiDB-lite"/>
    </source>
</evidence>
<dbReference type="RefSeq" id="WP_092661807.1">
    <property type="nucleotide sequence ID" value="NZ_FOCX01000016.1"/>
</dbReference>
<organism evidence="2 3">
    <name type="scientific">Halorientalis persicus</name>
    <dbReference type="NCBI Taxonomy" id="1367881"/>
    <lineage>
        <taxon>Archaea</taxon>
        <taxon>Methanobacteriati</taxon>
        <taxon>Methanobacteriota</taxon>
        <taxon>Stenosarchaea group</taxon>
        <taxon>Halobacteria</taxon>
        <taxon>Halobacteriales</taxon>
        <taxon>Haloarculaceae</taxon>
        <taxon>Halorientalis</taxon>
    </lineage>
</organism>
<evidence type="ECO:0000313" key="3">
    <source>
        <dbReference type="Proteomes" id="UP000198775"/>
    </source>
</evidence>
<dbReference type="NCBIfam" id="NF038353">
    <property type="entry name" value="FxLYD_dom"/>
    <property type="match status" value="1"/>
</dbReference>
<dbReference type="OrthoDB" id="205617at2157"/>
<accession>A0A1H8RBP1</accession>
<evidence type="ECO:0000313" key="2">
    <source>
        <dbReference type="EMBL" id="SEO63939.1"/>
    </source>
</evidence>
<dbReference type="InterPro" id="IPR047676">
    <property type="entry name" value="FxLYD_dom"/>
</dbReference>
<reference evidence="3" key="1">
    <citation type="submission" date="2016-10" db="EMBL/GenBank/DDBJ databases">
        <authorList>
            <person name="Varghese N."/>
            <person name="Submissions S."/>
        </authorList>
    </citation>
    <scope>NUCLEOTIDE SEQUENCE [LARGE SCALE GENOMIC DNA]</scope>
    <source>
        <strain evidence="3">IBRC-M 10043</strain>
    </source>
</reference>
<sequence>MQRRKYIATIGATVSGLALAGCSDSGSGDSGTGDANGNSGDSGSGDSDNSNEGNSGDGGGNDQSDVEILNHEFYEEEFSSGVRGTAVNNTDSELSYVEATATFLDADGTQIGEGLDNVSDLAAGREWEFDCMFTGQDASRIDDYEIEVTTGF</sequence>